<accession>A0ABY9J1C3</accession>
<proteinExistence type="predicted"/>
<keyword evidence="2" id="KW-1185">Reference proteome</keyword>
<reference evidence="1 2" key="1">
    <citation type="submission" date="2023-03" db="EMBL/GenBank/DDBJ databases">
        <title>Isolation and description of six Streptomyces strains from soil environments, able to metabolize different microbial glucans.</title>
        <authorList>
            <person name="Widen T."/>
            <person name="Larsbrink J."/>
        </authorList>
    </citation>
    <scope>NUCLEOTIDE SEQUENCE [LARGE SCALE GENOMIC DNA]</scope>
    <source>
        <strain evidence="1 2">Alt2</strain>
    </source>
</reference>
<dbReference type="Proteomes" id="UP001235744">
    <property type="component" value="Chromosome"/>
</dbReference>
<organism evidence="1 2">
    <name type="scientific">Streptomyces poriferorum</name>
    <dbReference type="NCBI Taxonomy" id="2798799"/>
    <lineage>
        <taxon>Bacteria</taxon>
        <taxon>Bacillati</taxon>
        <taxon>Actinomycetota</taxon>
        <taxon>Actinomycetes</taxon>
        <taxon>Kitasatosporales</taxon>
        <taxon>Streptomycetaceae</taxon>
        <taxon>Streptomyces</taxon>
    </lineage>
</organism>
<name>A0ABY9J1C3_9ACTN</name>
<evidence type="ECO:0008006" key="3">
    <source>
        <dbReference type="Google" id="ProtNLM"/>
    </source>
</evidence>
<evidence type="ECO:0000313" key="2">
    <source>
        <dbReference type="Proteomes" id="UP001235744"/>
    </source>
</evidence>
<gene>
    <name evidence="1" type="ORF">P8A19_35855</name>
</gene>
<sequence length="210" mass="21731">MTSAHTSDRQLASALRKQTADVAAGSATVRGSDWFRSVVGTVGTDGTITTTDGIVALRDEAYQAPAAGDIIRVTISSAGAVVALGRYAGSTAPTGEWTNIPLLTGFTTPFAIFGPAQYRVITVAGSGRVELRGSVACSPTVTTQTAFSSALPVAARPAYARTWAVRRQETADTKGVVGAEVSTAGVLQIHGLTTVNATTWFALDATYYDL</sequence>
<dbReference type="EMBL" id="CP120988">
    <property type="protein sequence ID" value="WLQ60476.1"/>
    <property type="molecule type" value="Genomic_DNA"/>
</dbReference>
<dbReference type="RefSeq" id="WP_306069242.1">
    <property type="nucleotide sequence ID" value="NZ_CP120988.1"/>
</dbReference>
<protein>
    <recommendedName>
        <fullName evidence="3">Minor tail protein</fullName>
    </recommendedName>
</protein>
<evidence type="ECO:0000313" key="1">
    <source>
        <dbReference type="EMBL" id="WLQ60476.1"/>
    </source>
</evidence>